<evidence type="ECO:0000313" key="4">
    <source>
        <dbReference type="Proteomes" id="UP000184192"/>
    </source>
</evidence>
<dbReference type="EMBL" id="FQZN01000003">
    <property type="protein sequence ID" value="SHI48721.1"/>
    <property type="molecule type" value="Genomic_DNA"/>
</dbReference>
<feature type="transmembrane region" description="Helical" evidence="2">
    <location>
        <begin position="6"/>
        <end position="28"/>
    </location>
</feature>
<dbReference type="RefSeq" id="WP_025830797.1">
    <property type="nucleotide sequence ID" value="NZ_FQZN01000003.1"/>
</dbReference>
<organism evidence="3 4">
    <name type="scientific">Bacteroides stercorirosoris</name>
    <dbReference type="NCBI Taxonomy" id="871324"/>
    <lineage>
        <taxon>Bacteria</taxon>
        <taxon>Pseudomonadati</taxon>
        <taxon>Bacteroidota</taxon>
        <taxon>Bacteroidia</taxon>
        <taxon>Bacteroidales</taxon>
        <taxon>Bacteroidaceae</taxon>
        <taxon>Bacteroides</taxon>
    </lineage>
</organism>
<feature type="region of interest" description="Disordered" evidence="1">
    <location>
        <begin position="31"/>
        <end position="94"/>
    </location>
</feature>
<dbReference type="AlphaFoldDB" id="A0A1M6BJ21"/>
<evidence type="ECO:0000256" key="2">
    <source>
        <dbReference type="SAM" id="Phobius"/>
    </source>
</evidence>
<name>A0A1M6BJ21_9BACE</name>
<evidence type="ECO:0000313" key="3">
    <source>
        <dbReference type="EMBL" id="SHI48721.1"/>
    </source>
</evidence>
<keyword evidence="2" id="KW-1133">Transmembrane helix</keyword>
<gene>
    <name evidence="3" type="ORF">SAMN05444350_10312</name>
</gene>
<proteinExistence type="predicted"/>
<reference evidence="4" key="1">
    <citation type="submission" date="2016-11" db="EMBL/GenBank/DDBJ databases">
        <authorList>
            <person name="Varghese N."/>
            <person name="Submissions S."/>
        </authorList>
    </citation>
    <scope>NUCLEOTIDE SEQUENCE [LARGE SCALE GENOMIC DNA]</scope>
    <source>
        <strain evidence="4">DSM 26884</strain>
    </source>
</reference>
<dbReference type="Proteomes" id="UP000184192">
    <property type="component" value="Unassembled WGS sequence"/>
</dbReference>
<keyword evidence="4" id="KW-1185">Reference proteome</keyword>
<protein>
    <submittedName>
        <fullName evidence="3">Uncharacterized protein</fullName>
    </submittedName>
</protein>
<accession>A0A1M6BJ21</accession>
<dbReference type="eggNOG" id="ENOG5033SZQ">
    <property type="taxonomic scope" value="Bacteria"/>
</dbReference>
<evidence type="ECO:0000256" key="1">
    <source>
        <dbReference type="SAM" id="MobiDB-lite"/>
    </source>
</evidence>
<keyword evidence="2" id="KW-0472">Membrane</keyword>
<dbReference type="GeneID" id="92710833"/>
<sequence>MKSFVIFAIIVTVIYLIYYTVIIVQDLYGKPKDEKSQGESFDVSDMTEEEESIAVSESDGGFSVGDNQYETAYEEKQLTEPTEEAAATAEESKPHVLEKIHSAIEKKMEEVNTTYSDPMFSEELINTIIARGLRHNGRDMVKVESLNNEI</sequence>
<keyword evidence="2" id="KW-0812">Transmembrane</keyword>